<accession>A0ABN8C6C9</accession>
<evidence type="ECO:0000313" key="2">
    <source>
        <dbReference type="Proteomes" id="UP001157938"/>
    </source>
</evidence>
<dbReference type="EMBL" id="CAKLBC010000850">
    <property type="protein sequence ID" value="CAH0488711.1"/>
    <property type="molecule type" value="Genomic_DNA"/>
</dbReference>
<keyword evidence="2" id="KW-1185">Reference proteome</keyword>
<protein>
    <submittedName>
        <fullName evidence="1">Uncharacterized protein</fullName>
    </submittedName>
</protein>
<reference evidence="1 2" key="1">
    <citation type="submission" date="2021-11" db="EMBL/GenBank/DDBJ databases">
        <authorList>
            <person name="Islam A."/>
            <person name="Islam S."/>
            <person name="Flora M.S."/>
            <person name="Rahman M."/>
            <person name="Ziaur R.M."/>
            <person name="Epstein J.H."/>
            <person name="Hassan M."/>
            <person name="Klassen M."/>
            <person name="Woodard K."/>
            <person name="Webb A."/>
            <person name="Webby R.J."/>
            <person name="El Zowalaty M.E."/>
        </authorList>
    </citation>
    <scope>NUCLEOTIDE SEQUENCE [LARGE SCALE GENOMIC DNA]</scope>
    <source>
        <strain evidence="1">Pf1</strain>
    </source>
</reference>
<organism evidence="1 2">
    <name type="scientific">Peronospora farinosa</name>
    <dbReference type="NCBI Taxonomy" id="134698"/>
    <lineage>
        <taxon>Eukaryota</taxon>
        <taxon>Sar</taxon>
        <taxon>Stramenopiles</taxon>
        <taxon>Oomycota</taxon>
        <taxon>Peronosporomycetes</taxon>
        <taxon>Peronosporales</taxon>
        <taxon>Peronosporaceae</taxon>
        <taxon>Peronospora</taxon>
    </lineage>
</organism>
<comment type="caution">
    <text evidence="1">The sequence shown here is derived from an EMBL/GenBank/DDBJ whole genome shotgun (WGS) entry which is preliminary data.</text>
</comment>
<gene>
    <name evidence="1" type="ORF">PFR001_LOCUS4182</name>
</gene>
<name>A0ABN8C6C9_9STRA</name>
<dbReference type="Proteomes" id="UP001157938">
    <property type="component" value="Unassembled WGS sequence"/>
</dbReference>
<proteinExistence type="predicted"/>
<sequence length="148" mass="16980">MLKDKPERLQRVPIKYYVNRELAELRQQASTPAVVMGSNVIKLDVSIYRGKGPKRLAPNRWLYEVEIVVQARQLTTQSTRIHFFLSKLTGKKALKDDLRLAFEPPQDEHHHRSAFLALQQGSLSMLDYIQCARHLVSCIVAEPIDTVT</sequence>
<evidence type="ECO:0000313" key="1">
    <source>
        <dbReference type="EMBL" id="CAH0488711.1"/>
    </source>
</evidence>